<organism evidence="2 3">
    <name type="scientific">Panacagrimonas perspica</name>
    <dbReference type="NCBI Taxonomy" id="381431"/>
    <lineage>
        <taxon>Bacteria</taxon>
        <taxon>Pseudomonadati</taxon>
        <taxon>Pseudomonadota</taxon>
        <taxon>Gammaproteobacteria</taxon>
        <taxon>Nevskiales</taxon>
        <taxon>Nevskiaceae</taxon>
        <taxon>Panacagrimonas</taxon>
    </lineage>
</organism>
<feature type="chain" id="PRO_5020973690" evidence="1">
    <location>
        <begin position="25"/>
        <end position="163"/>
    </location>
</feature>
<dbReference type="InterPro" id="IPR047589">
    <property type="entry name" value="DUF11_rpt"/>
</dbReference>
<evidence type="ECO:0000256" key="1">
    <source>
        <dbReference type="SAM" id="SignalP"/>
    </source>
</evidence>
<name>A0A4R7P0Q1_9GAMM</name>
<protein>
    <submittedName>
        <fullName evidence="2">Putative repeat protein (TIGR01451 family)</fullName>
    </submittedName>
</protein>
<keyword evidence="3" id="KW-1185">Reference proteome</keyword>
<sequence>MLSVKARLAWVVSLFVLWTLQGHASPDAIKLRTQVFQERWVVGADGKRKVERVPAANVRPGSEVIYEVGYSNTGPQPMQVIITNPLPADLVYQSYAARSVGAQLEVSIDDGLTFGPLDTLRVPGIDGTSRPAAAADITHVRWKTARPIKPGENGYVSLRAMVK</sequence>
<dbReference type="RefSeq" id="WP_133882637.1">
    <property type="nucleotide sequence ID" value="NZ_MWIN01000019.1"/>
</dbReference>
<feature type="signal peptide" evidence="1">
    <location>
        <begin position="1"/>
        <end position="24"/>
    </location>
</feature>
<dbReference type="NCBIfam" id="TIGR01451">
    <property type="entry name" value="B_ant_repeat"/>
    <property type="match status" value="1"/>
</dbReference>
<proteinExistence type="predicted"/>
<dbReference type="OrthoDB" id="5402115at2"/>
<accession>A0A4R7P0Q1</accession>
<gene>
    <name evidence="2" type="ORF">DFR24_3444</name>
</gene>
<dbReference type="AlphaFoldDB" id="A0A4R7P0Q1"/>
<evidence type="ECO:0000313" key="3">
    <source>
        <dbReference type="Proteomes" id="UP000295341"/>
    </source>
</evidence>
<comment type="caution">
    <text evidence="2">The sequence shown here is derived from an EMBL/GenBank/DDBJ whole genome shotgun (WGS) entry which is preliminary data.</text>
</comment>
<reference evidence="2 3" key="1">
    <citation type="submission" date="2019-03" db="EMBL/GenBank/DDBJ databases">
        <title>Genomic Encyclopedia of Type Strains, Phase IV (KMG-IV): sequencing the most valuable type-strain genomes for metagenomic binning, comparative biology and taxonomic classification.</title>
        <authorList>
            <person name="Goeker M."/>
        </authorList>
    </citation>
    <scope>NUCLEOTIDE SEQUENCE [LARGE SCALE GENOMIC DNA]</scope>
    <source>
        <strain evidence="2 3">DSM 26377</strain>
    </source>
</reference>
<evidence type="ECO:0000313" key="2">
    <source>
        <dbReference type="EMBL" id="TDU26420.1"/>
    </source>
</evidence>
<dbReference type="EMBL" id="SOBT01000010">
    <property type="protein sequence ID" value="TDU26420.1"/>
    <property type="molecule type" value="Genomic_DNA"/>
</dbReference>
<dbReference type="Proteomes" id="UP000295341">
    <property type="component" value="Unassembled WGS sequence"/>
</dbReference>
<keyword evidence="1" id="KW-0732">Signal</keyword>